<organism evidence="7 8">
    <name type="scientific">Cymbomonas tetramitiformis</name>
    <dbReference type="NCBI Taxonomy" id="36881"/>
    <lineage>
        <taxon>Eukaryota</taxon>
        <taxon>Viridiplantae</taxon>
        <taxon>Chlorophyta</taxon>
        <taxon>Pyramimonadophyceae</taxon>
        <taxon>Pyramimonadales</taxon>
        <taxon>Pyramimonadaceae</taxon>
        <taxon>Cymbomonas</taxon>
    </lineage>
</organism>
<evidence type="ECO:0000256" key="2">
    <source>
        <dbReference type="ARBA" id="ARBA00022692"/>
    </source>
</evidence>
<keyword evidence="4 5" id="KW-0472">Membrane</keyword>
<reference evidence="7 8" key="1">
    <citation type="journal article" date="2015" name="Genome Biol. Evol.">
        <title>Comparative Genomics of a Bacterivorous Green Alga Reveals Evolutionary Causalities and Consequences of Phago-Mixotrophic Mode of Nutrition.</title>
        <authorList>
            <person name="Burns J.A."/>
            <person name="Paasch A."/>
            <person name="Narechania A."/>
            <person name="Kim E."/>
        </authorList>
    </citation>
    <scope>NUCLEOTIDE SEQUENCE [LARGE SCALE GENOMIC DNA]</scope>
    <source>
        <strain evidence="7 8">PLY_AMNH</strain>
    </source>
</reference>
<dbReference type="InterPro" id="IPR002645">
    <property type="entry name" value="STAS_dom"/>
</dbReference>
<dbReference type="Proteomes" id="UP001190700">
    <property type="component" value="Unassembled WGS sequence"/>
</dbReference>
<dbReference type="CDD" id="cd07042">
    <property type="entry name" value="STAS_SulP_like_sulfate_transporter"/>
    <property type="match status" value="1"/>
</dbReference>
<sequence length="710" mass="77614">MTEDNNFDSIDLSATPTALTPTALGVRTFNDSNIQGLEILAPAEALAQEEVTLDDLDDGMNLLPNNEDEEDPEADMDANEDERAIFTEAHLGEQFGRCPSHERPLHVEGDQSAQPFLRRQAAAIRRALRKALPSYTWAKNYQRNMVRGDVVGGLTVSIILIPQSIAYALLADLPPEYGLYCAFIPLLVYALLGSSRHLCVGPFALVSLLVADQVKTALPGLDEQRYIEAILLLSFMVGVVQIAMGLARLGIVVSFLADSVVSGFTTASAILIMTSQLKHALGLALPSDSFIHTVYHLALDLRDSNLAALSIFVTSVVSMHAIKLINSKFFPKVVVPEQLLVVVMAGILSFVLQLDQAPYNVDIVGKLPSGLPKLAAPVMNLDTVRALCPAAVVTAIISYMVSISIVHTFATKLSYRIDPNQEFIALGAANLVGSFFQAYPSCGSLSRSAVCANVGARTQAHNVAQAAMAALAMLLLTPLFHPLPYATLAAIVMMALQSMLNFPFAWQLYRTSRGDFVLWMLTFLSTLLLGVQVGIGLGIVVSMSWLLEQTSRPWWARLGRLPSTQLYRNVRRYREAHELAGIIIFRFDAALHFANKDYFTEILEANMKSFRMQCEGAIPLCAIVVDASGMSNIDASATMMLRTLVQELKKRSPPVHIVMADCKGPLRVSMRKSGLSSVIGEDHLVVGLHDAVRMAEDRVEAFMRTRHGQY</sequence>
<dbReference type="Pfam" id="PF01740">
    <property type="entry name" value="STAS"/>
    <property type="match status" value="1"/>
</dbReference>
<dbReference type="EMBL" id="LGRX02003231">
    <property type="protein sequence ID" value="KAK3282574.1"/>
    <property type="molecule type" value="Genomic_DNA"/>
</dbReference>
<keyword evidence="2 5" id="KW-0812">Transmembrane</keyword>
<gene>
    <name evidence="7" type="ORF">CYMTET_9683</name>
</gene>
<comment type="subcellular location">
    <subcellularLocation>
        <location evidence="1">Membrane</location>
        <topology evidence="1">Multi-pass membrane protein</topology>
    </subcellularLocation>
</comment>
<feature type="transmembrane region" description="Helical" evidence="5">
    <location>
        <begin position="334"/>
        <end position="352"/>
    </location>
</feature>
<dbReference type="GO" id="GO:0055085">
    <property type="term" value="P:transmembrane transport"/>
    <property type="evidence" value="ECO:0007669"/>
    <property type="project" value="InterPro"/>
</dbReference>
<comment type="caution">
    <text evidence="7">The sequence shown here is derived from an EMBL/GenBank/DDBJ whole genome shotgun (WGS) entry which is preliminary data.</text>
</comment>
<keyword evidence="3 5" id="KW-1133">Transmembrane helix</keyword>
<dbReference type="GO" id="GO:0016020">
    <property type="term" value="C:membrane"/>
    <property type="evidence" value="ECO:0007669"/>
    <property type="project" value="UniProtKB-SubCell"/>
</dbReference>
<dbReference type="Pfam" id="PF00916">
    <property type="entry name" value="Sulfate_transp"/>
    <property type="match status" value="1"/>
</dbReference>
<dbReference type="Gene3D" id="3.30.750.24">
    <property type="entry name" value="STAS domain"/>
    <property type="match status" value="1"/>
</dbReference>
<evidence type="ECO:0000256" key="4">
    <source>
        <dbReference type="ARBA" id="ARBA00023136"/>
    </source>
</evidence>
<dbReference type="InterPro" id="IPR036513">
    <property type="entry name" value="STAS_dom_sf"/>
</dbReference>
<evidence type="ECO:0000313" key="8">
    <source>
        <dbReference type="Proteomes" id="UP001190700"/>
    </source>
</evidence>
<evidence type="ECO:0000256" key="3">
    <source>
        <dbReference type="ARBA" id="ARBA00022989"/>
    </source>
</evidence>
<dbReference type="InterPro" id="IPR011547">
    <property type="entry name" value="SLC26A/SulP_dom"/>
</dbReference>
<keyword evidence="8" id="KW-1185">Reference proteome</keyword>
<feature type="transmembrane region" description="Helical" evidence="5">
    <location>
        <begin position="483"/>
        <end position="504"/>
    </location>
</feature>
<feature type="transmembrane region" description="Helical" evidence="5">
    <location>
        <begin position="150"/>
        <end position="171"/>
    </location>
</feature>
<dbReference type="PROSITE" id="PS50801">
    <property type="entry name" value="STAS"/>
    <property type="match status" value="1"/>
</dbReference>
<evidence type="ECO:0000259" key="6">
    <source>
        <dbReference type="PROSITE" id="PS50801"/>
    </source>
</evidence>
<name>A0AAE0LF78_9CHLO</name>
<feature type="transmembrane region" description="Helical" evidence="5">
    <location>
        <begin position="226"/>
        <end position="244"/>
    </location>
</feature>
<protein>
    <recommendedName>
        <fullName evidence="6">STAS domain-containing protein</fullName>
    </recommendedName>
</protein>
<feature type="transmembrane region" description="Helical" evidence="5">
    <location>
        <begin position="390"/>
        <end position="410"/>
    </location>
</feature>
<evidence type="ECO:0000256" key="1">
    <source>
        <dbReference type="ARBA" id="ARBA00004141"/>
    </source>
</evidence>
<evidence type="ECO:0000256" key="5">
    <source>
        <dbReference type="SAM" id="Phobius"/>
    </source>
</evidence>
<feature type="transmembrane region" description="Helical" evidence="5">
    <location>
        <begin position="177"/>
        <end position="205"/>
    </location>
</feature>
<proteinExistence type="predicted"/>
<dbReference type="NCBIfam" id="TIGR00815">
    <property type="entry name" value="sulP"/>
    <property type="match status" value="1"/>
</dbReference>
<feature type="domain" description="STAS" evidence="6">
    <location>
        <begin position="572"/>
        <end position="695"/>
    </location>
</feature>
<feature type="transmembrane region" description="Helical" evidence="5">
    <location>
        <begin position="304"/>
        <end position="322"/>
    </location>
</feature>
<accession>A0AAE0LF78</accession>
<evidence type="ECO:0000313" key="7">
    <source>
        <dbReference type="EMBL" id="KAK3282574.1"/>
    </source>
</evidence>
<dbReference type="AlphaFoldDB" id="A0AAE0LF78"/>
<dbReference type="SUPFAM" id="SSF52091">
    <property type="entry name" value="SpoIIaa-like"/>
    <property type="match status" value="1"/>
</dbReference>
<dbReference type="PANTHER" id="PTHR11814">
    <property type="entry name" value="SULFATE TRANSPORTER"/>
    <property type="match status" value="1"/>
</dbReference>
<dbReference type="InterPro" id="IPR001902">
    <property type="entry name" value="SLC26A/SulP_fam"/>
</dbReference>
<feature type="transmembrane region" description="Helical" evidence="5">
    <location>
        <begin position="516"/>
        <end position="547"/>
    </location>
</feature>